<dbReference type="InterPro" id="IPR020846">
    <property type="entry name" value="MFS_dom"/>
</dbReference>
<evidence type="ECO:0000256" key="7">
    <source>
        <dbReference type="SAM" id="Phobius"/>
    </source>
</evidence>
<feature type="transmembrane region" description="Helical" evidence="7">
    <location>
        <begin position="51"/>
        <end position="72"/>
    </location>
</feature>
<feature type="transmembrane region" description="Helical" evidence="7">
    <location>
        <begin position="289"/>
        <end position="309"/>
    </location>
</feature>
<keyword evidence="4 7" id="KW-0812">Transmembrane</keyword>
<evidence type="ECO:0000256" key="6">
    <source>
        <dbReference type="ARBA" id="ARBA00023136"/>
    </source>
</evidence>
<dbReference type="PANTHER" id="PTHR23513">
    <property type="entry name" value="INTEGRAL MEMBRANE EFFLUX PROTEIN-RELATED"/>
    <property type="match status" value="1"/>
</dbReference>
<name>A0ABZ2LG87_9BACT</name>
<evidence type="ECO:0000313" key="10">
    <source>
        <dbReference type="Proteomes" id="UP001374803"/>
    </source>
</evidence>
<organism evidence="9 10">
    <name type="scientific">Pendulispora rubella</name>
    <dbReference type="NCBI Taxonomy" id="2741070"/>
    <lineage>
        <taxon>Bacteria</taxon>
        <taxon>Pseudomonadati</taxon>
        <taxon>Myxococcota</taxon>
        <taxon>Myxococcia</taxon>
        <taxon>Myxococcales</taxon>
        <taxon>Sorangiineae</taxon>
        <taxon>Pendulisporaceae</taxon>
        <taxon>Pendulispora</taxon>
    </lineage>
</organism>
<dbReference type="Proteomes" id="UP001374803">
    <property type="component" value="Chromosome"/>
</dbReference>
<dbReference type="InterPro" id="IPR036259">
    <property type="entry name" value="MFS_trans_sf"/>
</dbReference>
<dbReference type="SUPFAM" id="SSF103473">
    <property type="entry name" value="MFS general substrate transporter"/>
    <property type="match status" value="1"/>
</dbReference>
<feature type="transmembrane region" description="Helical" evidence="7">
    <location>
        <begin position="315"/>
        <end position="337"/>
    </location>
</feature>
<comment type="subcellular location">
    <subcellularLocation>
        <location evidence="1">Cell membrane</location>
        <topology evidence="1">Multi-pass membrane protein</topology>
    </subcellularLocation>
</comment>
<dbReference type="Gene3D" id="1.20.1250.20">
    <property type="entry name" value="MFS general substrate transporter like domains"/>
    <property type="match status" value="1"/>
</dbReference>
<keyword evidence="6 7" id="KW-0472">Membrane</keyword>
<feature type="transmembrane region" description="Helical" evidence="7">
    <location>
        <begin position="84"/>
        <end position="104"/>
    </location>
</feature>
<dbReference type="PANTHER" id="PTHR23513:SF11">
    <property type="entry name" value="STAPHYLOFERRIN A TRANSPORTER"/>
    <property type="match status" value="1"/>
</dbReference>
<dbReference type="PROSITE" id="PS50850">
    <property type="entry name" value="MFS"/>
    <property type="match status" value="1"/>
</dbReference>
<protein>
    <submittedName>
        <fullName evidence="9">MFS transporter</fullName>
    </submittedName>
</protein>
<dbReference type="RefSeq" id="WP_394839443.1">
    <property type="nucleotide sequence ID" value="NZ_CP089929.1"/>
</dbReference>
<evidence type="ECO:0000256" key="5">
    <source>
        <dbReference type="ARBA" id="ARBA00022989"/>
    </source>
</evidence>
<evidence type="ECO:0000313" key="9">
    <source>
        <dbReference type="EMBL" id="WXB09770.1"/>
    </source>
</evidence>
<feature type="transmembrane region" description="Helical" evidence="7">
    <location>
        <begin position="260"/>
        <end position="282"/>
    </location>
</feature>
<accession>A0ABZ2LG87</accession>
<sequence length="409" mass="43240">MSEGLTGTFRSLRGFNYRTWATGAIVSNVGTWMQRTGQDWLVLTQLTSNNATAVGVVMSLQFGPQVLLLPLTGFAADHFDLRKLLFATQAAAGVLALGLGLLTVSGVVQLWHVYVFAFLLGCVTAFDAPARHAFASELVEESDLSNAVALNSASFNGARMIGPAVSGLLVASVGSGWVFLINAASYIAVLASLSRLKVDELRRRGRAERSRSSLTEGFRYVWKRPDLRAVILMFFVVGTFGLNFPIFISTMSVTVFHEGARHYGLLSSTMAIGSVSGALLSARRTSPRMGFLAASAAAFGFAVLLAAVMPNYATFGMALVAIGMFAQTFTTTATSLAQLSTDAVVRGRVMAILLAIALGGTPLGAPIVGWTADTFGPRWALTVGASAGFVAALIGLYHLGKYRKLSSAT</sequence>
<dbReference type="InterPro" id="IPR010290">
    <property type="entry name" value="TM_effector"/>
</dbReference>
<feature type="transmembrane region" description="Helical" evidence="7">
    <location>
        <begin position="110"/>
        <end position="128"/>
    </location>
</feature>
<feature type="transmembrane region" description="Helical" evidence="7">
    <location>
        <begin position="177"/>
        <end position="196"/>
    </location>
</feature>
<dbReference type="EMBL" id="CP089983">
    <property type="protein sequence ID" value="WXB09770.1"/>
    <property type="molecule type" value="Genomic_DNA"/>
</dbReference>
<gene>
    <name evidence="9" type="ORF">LVJ94_21385</name>
</gene>
<evidence type="ECO:0000259" key="8">
    <source>
        <dbReference type="PROSITE" id="PS50850"/>
    </source>
</evidence>
<keyword evidence="5 7" id="KW-1133">Transmembrane helix</keyword>
<dbReference type="Pfam" id="PF05977">
    <property type="entry name" value="MFS_3"/>
    <property type="match status" value="1"/>
</dbReference>
<reference evidence="9" key="1">
    <citation type="submission" date="2021-12" db="EMBL/GenBank/DDBJ databases">
        <title>Discovery of the Pendulisporaceae a myxobacterial family with distinct sporulation behavior and unique specialized metabolism.</title>
        <authorList>
            <person name="Garcia R."/>
            <person name="Popoff A."/>
            <person name="Bader C.D."/>
            <person name="Loehr J."/>
            <person name="Walesch S."/>
            <person name="Walt C."/>
            <person name="Boldt J."/>
            <person name="Bunk B."/>
            <person name="Haeckl F.J.F.P.J."/>
            <person name="Gunesch A.P."/>
            <person name="Birkelbach J."/>
            <person name="Nuebel U."/>
            <person name="Pietschmann T."/>
            <person name="Bach T."/>
            <person name="Mueller R."/>
        </authorList>
    </citation>
    <scope>NUCLEOTIDE SEQUENCE</scope>
    <source>
        <strain evidence="9">MSr11367</strain>
    </source>
</reference>
<dbReference type="CDD" id="cd06173">
    <property type="entry name" value="MFS_MefA_like"/>
    <property type="match status" value="1"/>
</dbReference>
<proteinExistence type="predicted"/>
<evidence type="ECO:0000256" key="1">
    <source>
        <dbReference type="ARBA" id="ARBA00004651"/>
    </source>
</evidence>
<evidence type="ECO:0000256" key="3">
    <source>
        <dbReference type="ARBA" id="ARBA00022475"/>
    </source>
</evidence>
<evidence type="ECO:0000256" key="4">
    <source>
        <dbReference type="ARBA" id="ARBA00022692"/>
    </source>
</evidence>
<feature type="transmembrane region" description="Helical" evidence="7">
    <location>
        <begin position="229"/>
        <end position="248"/>
    </location>
</feature>
<keyword evidence="10" id="KW-1185">Reference proteome</keyword>
<feature type="domain" description="Major facilitator superfamily (MFS) profile" evidence="8">
    <location>
        <begin position="1"/>
        <end position="403"/>
    </location>
</feature>
<feature type="transmembrane region" description="Helical" evidence="7">
    <location>
        <begin position="349"/>
        <end position="372"/>
    </location>
</feature>
<keyword evidence="3" id="KW-1003">Cell membrane</keyword>
<keyword evidence="2" id="KW-0813">Transport</keyword>
<feature type="transmembrane region" description="Helical" evidence="7">
    <location>
        <begin position="378"/>
        <end position="399"/>
    </location>
</feature>
<evidence type="ECO:0000256" key="2">
    <source>
        <dbReference type="ARBA" id="ARBA00022448"/>
    </source>
</evidence>